<evidence type="ECO:0000313" key="4">
    <source>
        <dbReference type="Proteomes" id="UP000053789"/>
    </source>
</evidence>
<keyword evidence="2" id="KW-0812">Transmembrane</keyword>
<keyword evidence="2" id="KW-0472">Membrane</keyword>
<reference evidence="3" key="1">
    <citation type="submission" date="2015-01" db="EMBL/GenBank/DDBJ databases">
        <title>The Genome Sequence of Cladophialophora bantiana CBS 173.52.</title>
        <authorList>
            <consortium name="The Broad Institute Genomics Platform"/>
            <person name="Cuomo C."/>
            <person name="de Hoog S."/>
            <person name="Gorbushina A."/>
            <person name="Stielow B."/>
            <person name="Teixiera M."/>
            <person name="Abouelleil A."/>
            <person name="Chapman S.B."/>
            <person name="Priest M."/>
            <person name="Young S.K."/>
            <person name="Wortman J."/>
            <person name="Nusbaum C."/>
            <person name="Birren B."/>
        </authorList>
    </citation>
    <scope>NUCLEOTIDE SEQUENCE [LARGE SCALE GENOMIC DNA]</scope>
    <source>
        <strain evidence="3">CBS 173.52</strain>
    </source>
</reference>
<dbReference type="EMBL" id="KN846994">
    <property type="protein sequence ID" value="KIW89912.1"/>
    <property type="molecule type" value="Genomic_DNA"/>
</dbReference>
<dbReference type="OrthoDB" id="4151459at2759"/>
<organism evidence="3 4">
    <name type="scientific">Cladophialophora bantiana (strain ATCC 10958 / CBS 173.52 / CDC B-1940 / NIH 8579)</name>
    <name type="common">Xylohypha bantiana</name>
    <dbReference type="NCBI Taxonomy" id="1442370"/>
    <lineage>
        <taxon>Eukaryota</taxon>
        <taxon>Fungi</taxon>
        <taxon>Dikarya</taxon>
        <taxon>Ascomycota</taxon>
        <taxon>Pezizomycotina</taxon>
        <taxon>Eurotiomycetes</taxon>
        <taxon>Chaetothyriomycetidae</taxon>
        <taxon>Chaetothyriales</taxon>
        <taxon>Herpotrichiellaceae</taxon>
        <taxon>Cladophialophora</taxon>
    </lineage>
</organism>
<dbReference type="VEuPathDB" id="FungiDB:Z519_09341"/>
<keyword evidence="4" id="KW-1185">Reference proteome</keyword>
<feature type="region of interest" description="Disordered" evidence="1">
    <location>
        <begin position="57"/>
        <end position="90"/>
    </location>
</feature>
<dbReference type="GeneID" id="27702269"/>
<accession>A0A0D2FTP5</accession>
<protein>
    <submittedName>
        <fullName evidence="3">Uncharacterized protein</fullName>
    </submittedName>
</protein>
<dbReference type="HOGENOM" id="CLU_2096610_0_0_1"/>
<gene>
    <name evidence="3" type="ORF">Z519_09341</name>
</gene>
<dbReference type="RefSeq" id="XP_016616581.1">
    <property type="nucleotide sequence ID" value="XM_016767065.1"/>
</dbReference>
<evidence type="ECO:0000256" key="1">
    <source>
        <dbReference type="SAM" id="MobiDB-lite"/>
    </source>
</evidence>
<evidence type="ECO:0000313" key="3">
    <source>
        <dbReference type="EMBL" id="KIW89912.1"/>
    </source>
</evidence>
<proteinExistence type="predicted"/>
<name>A0A0D2FTP5_CLAB1</name>
<sequence>MHAKLLNVSTEEDKYCGCTRQQLERQEGINIIAFILAILTAVWPLYLRYKRARAAKEATNTDGEIPSEEDHVINDASTLETPKQKEHPYYESSGYEATLDQNQTLLGNAEGAPITH</sequence>
<keyword evidence="2" id="KW-1133">Transmembrane helix</keyword>
<dbReference type="AlphaFoldDB" id="A0A0D2FTP5"/>
<feature type="transmembrane region" description="Helical" evidence="2">
    <location>
        <begin position="29"/>
        <end position="47"/>
    </location>
</feature>
<evidence type="ECO:0000256" key="2">
    <source>
        <dbReference type="SAM" id="Phobius"/>
    </source>
</evidence>
<dbReference type="Proteomes" id="UP000053789">
    <property type="component" value="Unassembled WGS sequence"/>
</dbReference>